<dbReference type="RefSeq" id="WP_184197536.1">
    <property type="nucleotide sequence ID" value="NZ_JACIIV010000009.1"/>
</dbReference>
<feature type="region of interest" description="Disordered" evidence="1">
    <location>
        <begin position="71"/>
        <end position="100"/>
    </location>
</feature>
<evidence type="ECO:0000256" key="2">
    <source>
        <dbReference type="SAM" id="Phobius"/>
    </source>
</evidence>
<dbReference type="GO" id="GO:0009271">
    <property type="term" value="P:phage shock"/>
    <property type="evidence" value="ECO:0007669"/>
    <property type="project" value="InterPro"/>
</dbReference>
<dbReference type="Pfam" id="PF06667">
    <property type="entry name" value="PspB"/>
    <property type="match status" value="1"/>
</dbReference>
<dbReference type="NCBIfam" id="TIGR02976">
    <property type="entry name" value="phageshock_pspB"/>
    <property type="match status" value="1"/>
</dbReference>
<name>A0A841L3M8_9SPHN</name>
<keyword evidence="2" id="KW-1133">Transmembrane helix</keyword>
<reference evidence="3 4" key="1">
    <citation type="submission" date="2020-08" db="EMBL/GenBank/DDBJ databases">
        <title>Genomic Encyclopedia of Type Strains, Phase IV (KMG-IV): sequencing the most valuable type-strain genomes for metagenomic binning, comparative biology and taxonomic classification.</title>
        <authorList>
            <person name="Goeker M."/>
        </authorList>
    </citation>
    <scope>NUCLEOTIDE SEQUENCE [LARGE SCALE GENOMIC DNA]</scope>
    <source>
        <strain evidence="3 4">DSM 102189</strain>
    </source>
</reference>
<dbReference type="Proteomes" id="UP000538147">
    <property type="component" value="Unassembled WGS sequence"/>
</dbReference>
<feature type="transmembrane region" description="Helical" evidence="2">
    <location>
        <begin position="6"/>
        <end position="26"/>
    </location>
</feature>
<gene>
    <name evidence="3" type="ORF">FHS79_001433</name>
</gene>
<dbReference type="EMBL" id="JACIIV010000009">
    <property type="protein sequence ID" value="MBB6227267.1"/>
    <property type="molecule type" value="Genomic_DNA"/>
</dbReference>
<dbReference type="InterPro" id="IPR009554">
    <property type="entry name" value="Phageshock_PspB"/>
</dbReference>
<comment type="caution">
    <text evidence="3">The sequence shown here is derived from an EMBL/GenBank/DDBJ whole genome shotgun (WGS) entry which is preliminary data.</text>
</comment>
<organism evidence="3 4">
    <name type="scientific">Polymorphobacter multimanifer</name>
    <dbReference type="NCBI Taxonomy" id="1070431"/>
    <lineage>
        <taxon>Bacteria</taxon>
        <taxon>Pseudomonadati</taxon>
        <taxon>Pseudomonadota</taxon>
        <taxon>Alphaproteobacteria</taxon>
        <taxon>Sphingomonadales</taxon>
        <taxon>Sphingosinicellaceae</taxon>
        <taxon>Polymorphobacter</taxon>
    </lineage>
</organism>
<keyword evidence="2" id="KW-0812">Transmembrane</keyword>
<evidence type="ECO:0000313" key="4">
    <source>
        <dbReference type="Proteomes" id="UP000538147"/>
    </source>
</evidence>
<sequence>MEDFFTIAVVLGILFIGLPWLVLHYLTRWKSGQGISQQDEVLLDDLHEMARRLDDRLHSIERIIAADDPNWKDGRLADSASSNRSRLSPADEPENLRRLR</sequence>
<accession>A0A841L3M8</accession>
<keyword evidence="4" id="KW-1185">Reference proteome</keyword>
<proteinExistence type="predicted"/>
<dbReference type="GO" id="GO:0006355">
    <property type="term" value="P:regulation of DNA-templated transcription"/>
    <property type="evidence" value="ECO:0007669"/>
    <property type="project" value="InterPro"/>
</dbReference>
<protein>
    <submittedName>
        <fullName evidence="3">Phage shock protein B</fullName>
    </submittedName>
</protein>
<keyword evidence="2" id="KW-0472">Membrane</keyword>
<evidence type="ECO:0000313" key="3">
    <source>
        <dbReference type="EMBL" id="MBB6227267.1"/>
    </source>
</evidence>
<dbReference type="AlphaFoldDB" id="A0A841L3M8"/>
<evidence type="ECO:0000256" key="1">
    <source>
        <dbReference type="SAM" id="MobiDB-lite"/>
    </source>
</evidence>